<reference evidence="9 10" key="2">
    <citation type="journal article" date="2010" name="J. Bacteriol.">
        <title>Complete genome sequence of Beijerinckia indica subsp. indica.</title>
        <authorList>
            <person name="Tamas I."/>
            <person name="Dedysh S.N."/>
            <person name="Liesack W."/>
            <person name="Stott M.B."/>
            <person name="Alam M."/>
            <person name="Murrell J.C."/>
            <person name="Dunfield P.F."/>
        </authorList>
    </citation>
    <scope>NUCLEOTIDE SEQUENCE [LARGE SCALE GENOMIC DNA]</scope>
    <source>
        <strain evidence="10">ATCC 9039 / DSM 1715 / NCIMB 8712</strain>
    </source>
</reference>
<keyword evidence="1" id="KW-0645">Protease</keyword>
<dbReference type="InterPro" id="IPR046778">
    <property type="entry name" value="UPF0758_N"/>
</dbReference>
<dbReference type="PROSITE" id="PS50249">
    <property type="entry name" value="MPN"/>
    <property type="match status" value="1"/>
</dbReference>
<dbReference type="InterPro" id="IPR037518">
    <property type="entry name" value="MPN"/>
</dbReference>
<dbReference type="InterPro" id="IPR001405">
    <property type="entry name" value="UPF0758"/>
</dbReference>
<evidence type="ECO:0000256" key="4">
    <source>
        <dbReference type="ARBA" id="ARBA00022833"/>
    </source>
</evidence>
<dbReference type="OrthoDB" id="9804482at2"/>
<dbReference type="NCBIfam" id="NF000642">
    <property type="entry name" value="PRK00024.1"/>
    <property type="match status" value="1"/>
</dbReference>
<feature type="compositionally biased region" description="Polar residues" evidence="7">
    <location>
        <begin position="1"/>
        <end position="13"/>
    </location>
</feature>
<dbReference type="KEGG" id="bid:Bind_2898"/>
<dbReference type="GO" id="GO:0008237">
    <property type="term" value="F:metallopeptidase activity"/>
    <property type="evidence" value="ECO:0007669"/>
    <property type="project" value="UniProtKB-KW"/>
</dbReference>
<reference evidence="10" key="1">
    <citation type="submission" date="2008-03" db="EMBL/GenBank/DDBJ databases">
        <title>Complete sequence of chromosome of Beijerinckia indica subsp. indica ATCC 9039.</title>
        <authorList>
            <consortium name="US DOE Joint Genome Institute"/>
            <person name="Copeland A."/>
            <person name="Lucas S."/>
            <person name="Lapidus A."/>
            <person name="Glavina del Rio T."/>
            <person name="Dalin E."/>
            <person name="Tice H."/>
            <person name="Bruce D."/>
            <person name="Goodwin L."/>
            <person name="Pitluck S."/>
            <person name="LaButti K."/>
            <person name="Schmutz J."/>
            <person name="Larimer F."/>
            <person name="Land M."/>
            <person name="Hauser L."/>
            <person name="Kyrpides N."/>
            <person name="Mikhailova N."/>
            <person name="Dunfield P.F."/>
            <person name="Dedysh S.N."/>
            <person name="Liesack W."/>
            <person name="Saw J.H."/>
            <person name="Alam M."/>
            <person name="Chen Y."/>
            <person name="Murrell J.C."/>
            <person name="Richardson P."/>
        </authorList>
    </citation>
    <scope>NUCLEOTIDE SEQUENCE [LARGE SCALE GENOMIC DNA]</scope>
    <source>
        <strain evidence="10">ATCC 9039 / DSM 1715 / NCIMB 8712</strain>
    </source>
</reference>
<evidence type="ECO:0000313" key="9">
    <source>
        <dbReference type="EMBL" id="ACB96466.1"/>
    </source>
</evidence>
<name>B2IKI6_BEII9</name>
<dbReference type="PANTHER" id="PTHR30471">
    <property type="entry name" value="DNA REPAIR PROTEIN RADC"/>
    <property type="match status" value="1"/>
</dbReference>
<keyword evidence="4" id="KW-0862">Zinc</keyword>
<keyword evidence="3" id="KW-0378">Hydrolase</keyword>
<dbReference type="GO" id="GO:0006508">
    <property type="term" value="P:proteolysis"/>
    <property type="evidence" value="ECO:0007669"/>
    <property type="project" value="UniProtKB-KW"/>
</dbReference>
<evidence type="ECO:0000256" key="2">
    <source>
        <dbReference type="ARBA" id="ARBA00022723"/>
    </source>
</evidence>
<evidence type="ECO:0000256" key="1">
    <source>
        <dbReference type="ARBA" id="ARBA00022670"/>
    </source>
</evidence>
<dbReference type="GO" id="GO:0046872">
    <property type="term" value="F:metal ion binding"/>
    <property type="evidence" value="ECO:0007669"/>
    <property type="project" value="UniProtKB-KW"/>
</dbReference>
<dbReference type="AlphaFoldDB" id="B2IKI6"/>
<accession>B2IKI6</accession>
<dbReference type="PROSITE" id="PS01302">
    <property type="entry name" value="UPF0758"/>
    <property type="match status" value="1"/>
</dbReference>
<proteinExistence type="inferred from homology"/>
<organism evidence="9 10">
    <name type="scientific">Beijerinckia indica subsp. indica (strain ATCC 9039 / DSM 1715 / NCIMB 8712)</name>
    <dbReference type="NCBI Taxonomy" id="395963"/>
    <lineage>
        <taxon>Bacteria</taxon>
        <taxon>Pseudomonadati</taxon>
        <taxon>Pseudomonadota</taxon>
        <taxon>Alphaproteobacteria</taxon>
        <taxon>Hyphomicrobiales</taxon>
        <taxon>Beijerinckiaceae</taxon>
        <taxon>Beijerinckia</taxon>
    </lineage>
</organism>
<feature type="region of interest" description="Disordered" evidence="7">
    <location>
        <begin position="1"/>
        <end position="28"/>
    </location>
</feature>
<dbReference type="CDD" id="cd08071">
    <property type="entry name" value="MPN_DUF2466"/>
    <property type="match status" value="1"/>
</dbReference>
<dbReference type="Gene3D" id="1.10.150.20">
    <property type="entry name" value="5' to 3' exonuclease, C-terminal subdomain"/>
    <property type="match status" value="1"/>
</dbReference>
<evidence type="ECO:0000256" key="5">
    <source>
        <dbReference type="ARBA" id="ARBA00023049"/>
    </source>
</evidence>
<dbReference type="Pfam" id="PF20582">
    <property type="entry name" value="UPF0758_N"/>
    <property type="match status" value="1"/>
</dbReference>
<dbReference type="EMBL" id="CP001016">
    <property type="protein sequence ID" value="ACB96466.1"/>
    <property type="molecule type" value="Genomic_DNA"/>
</dbReference>
<dbReference type="Gene3D" id="3.40.140.10">
    <property type="entry name" value="Cytidine Deaminase, domain 2"/>
    <property type="match status" value="1"/>
</dbReference>
<sequence>MTKGPDSTSAPTEDQSEPRPHYHGHRERLRERFRKSGGESLADYELLELLLFRAMPRRDVKPIAKNLLARFGSFAEVIAARPERLMEIDGLGEAAITEFKIVEAAARRLAKSTIESRQSLSSFSAVIDYCRIAMGFLDREEFRILFLDRKNGLIADEVQGIGTVDHAPVYPREIIRRALELGACAIILVHNHPSGDPTPSKEDVQITQQIVALGKAMQISVHDHLIIGKQGHASLKSLQLI</sequence>
<dbReference type="eggNOG" id="COG2003">
    <property type="taxonomic scope" value="Bacteria"/>
</dbReference>
<keyword evidence="5" id="KW-0482">Metalloprotease</keyword>
<evidence type="ECO:0000256" key="7">
    <source>
        <dbReference type="SAM" id="MobiDB-lite"/>
    </source>
</evidence>
<dbReference type="PANTHER" id="PTHR30471:SF3">
    <property type="entry name" value="UPF0758 PROTEIN YEES-RELATED"/>
    <property type="match status" value="1"/>
</dbReference>
<protein>
    <submittedName>
        <fullName evidence="9">DNA repair protein RadC</fullName>
    </submittedName>
</protein>
<dbReference type="SUPFAM" id="SSF47781">
    <property type="entry name" value="RuvA domain 2-like"/>
    <property type="match status" value="1"/>
</dbReference>
<dbReference type="Pfam" id="PF04002">
    <property type="entry name" value="RadC"/>
    <property type="match status" value="1"/>
</dbReference>
<evidence type="ECO:0000313" key="10">
    <source>
        <dbReference type="Proteomes" id="UP000001695"/>
    </source>
</evidence>
<evidence type="ECO:0000256" key="6">
    <source>
        <dbReference type="RuleBase" id="RU003797"/>
    </source>
</evidence>
<dbReference type="STRING" id="395963.Bind_2898"/>
<feature type="domain" description="MPN" evidence="8">
    <location>
        <begin position="119"/>
        <end position="241"/>
    </location>
</feature>
<dbReference type="InterPro" id="IPR025657">
    <property type="entry name" value="RadC_JAB"/>
</dbReference>
<keyword evidence="10" id="KW-1185">Reference proteome</keyword>
<dbReference type="Proteomes" id="UP000001695">
    <property type="component" value="Chromosome"/>
</dbReference>
<dbReference type="SUPFAM" id="SSF102712">
    <property type="entry name" value="JAB1/MPN domain"/>
    <property type="match status" value="1"/>
</dbReference>
<evidence type="ECO:0000259" key="8">
    <source>
        <dbReference type="PROSITE" id="PS50249"/>
    </source>
</evidence>
<dbReference type="HOGENOM" id="CLU_073529_0_0_5"/>
<gene>
    <name evidence="9" type="ordered locus">Bind_2898</name>
</gene>
<dbReference type="RefSeq" id="WP_012385817.1">
    <property type="nucleotide sequence ID" value="NC_010581.1"/>
</dbReference>
<dbReference type="NCBIfam" id="TIGR00608">
    <property type="entry name" value="radc"/>
    <property type="match status" value="1"/>
</dbReference>
<dbReference type="InterPro" id="IPR020891">
    <property type="entry name" value="UPF0758_CS"/>
</dbReference>
<comment type="similarity">
    <text evidence="6">Belongs to the UPF0758 family.</text>
</comment>
<dbReference type="InterPro" id="IPR010994">
    <property type="entry name" value="RuvA_2-like"/>
</dbReference>
<evidence type="ECO:0000256" key="3">
    <source>
        <dbReference type="ARBA" id="ARBA00022801"/>
    </source>
</evidence>
<keyword evidence="2" id="KW-0479">Metal-binding</keyword>